<dbReference type="SUPFAM" id="SSF52540">
    <property type="entry name" value="P-loop containing nucleoside triphosphate hydrolases"/>
    <property type="match status" value="1"/>
</dbReference>
<dbReference type="Proteomes" id="UP000694865">
    <property type="component" value="Unplaced"/>
</dbReference>
<feature type="domain" description="Guanylate kinase-like" evidence="5">
    <location>
        <begin position="379"/>
        <end position="562"/>
    </location>
</feature>
<feature type="region of interest" description="Disordered" evidence="4">
    <location>
        <begin position="576"/>
        <end position="607"/>
    </location>
</feature>
<dbReference type="CDD" id="cd00071">
    <property type="entry name" value="GMPK"/>
    <property type="match status" value="1"/>
</dbReference>
<feature type="region of interest" description="Disordered" evidence="4">
    <location>
        <begin position="620"/>
        <end position="639"/>
    </location>
</feature>
<organism evidence="6 7">
    <name type="scientific">Saccoglossus kowalevskii</name>
    <name type="common">Acorn worm</name>
    <dbReference type="NCBI Taxonomy" id="10224"/>
    <lineage>
        <taxon>Eukaryota</taxon>
        <taxon>Metazoa</taxon>
        <taxon>Hemichordata</taxon>
        <taxon>Enteropneusta</taxon>
        <taxon>Harrimaniidae</taxon>
        <taxon>Saccoglossus</taxon>
    </lineage>
</organism>
<dbReference type="Pfam" id="PF00625">
    <property type="entry name" value="Guanylate_kin"/>
    <property type="match status" value="1"/>
</dbReference>
<sequence length="663" mass="74639">MADAQVISTPPSQNILHPDAQILSLSDIPEDLSPSVPQTPTHGRETVQSVTEFGDCGSSDDEPELSPDGVLDEATVANGLSLLGRTACSTMQAFLHLTLPGYNLIDLGILQNYIHLQKVEIPYNRITDLTPLGHMPHLIELDVSHNEITTVLEFTPPFNLQEVDLSYNQIEEMTDLSEHAALTKLNLDNNKISEIQGLTSCRRLNYLSMAHNKIKQISNLDHLPIKYLNLRGNEIQKIENLETLSYLQFFNVAGNLISSMKGLQNHDVLEMVDLEGNEIDDITEVKYIRDLKLLRELNLLRNPIQELEDYRLCLLYRLQQLTQLDRRRVEVEEKVTSMNAFNPPMKVVAARDHIKHVVFSLLQPAVIYDSTLPSIETPYPMLTLVGPSGSGKRELAHKLVEDFPDYFGYGIIHTTRAPYSGELDGRDFHFVSQDAFQDIESHGKFILTYENFGSMYGLSMDAIESIAKEGLACIVHLEIEGVMVLKHSYFEPRYVLIIPLDKTIHSKRLHERGHFTVSQNEQVLQRDELYIELNQQNPGFFDMTIDSSYIMEAYRKLKKLVMDYLGISGTQGYPIADDPSTDSQTTTTANTVRSSNGSMSGSGVKTWSKQAIDTASQQMTQAMRNRREPSKNSVEQASYERRLSAAKAAAAGLIPRPIDQLMN</sequence>
<dbReference type="PANTHER" id="PTHR23117:SF18">
    <property type="entry name" value="LEUCINE-RICH REPEAT AND GUANYLATE KINASE DOMAIN-CONTAINING PROTEIN"/>
    <property type="match status" value="1"/>
</dbReference>
<dbReference type="RefSeq" id="XP_006819838.1">
    <property type="nucleotide sequence ID" value="XM_006819775.1"/>
</dbReference>
<dbReference type="SMART" id="SM00365">
    <property type="entry name" value="LRR_SD22"/>
    <property type="match status" value="5"/>
</dbReference>
<dbReference type="Pfam" id="PF13516">
    <property type="entry name" value="LRR_6"/>
    <property type="match status" value="1"/>
</dbReference>
<dbReference type="GeneID" id="100375230"/>
<evidence type="ECO:0000256" key="3">
    <source>
        <dbReference type="ARBA" id="ARBA00022737"/>
    </source>
</evidence>
<protein>
    <submittedName>
        <fullName evidence="7">Leucine-rich repeat and guanylate kinase domain-containing protein-like</fullName>
    </submittedName>
</protein>
<dbReference type="InterPro" id="IPR008145">
    <property type="entry name" value="GK/Ca_channel_bsu"/>
</dbReference>
<evidence type="ECO:0000313" key="7">
    <source>
        <dbReference type="RefSeq" id="XP_006819838.1"/>
    </source>
</evidence>
<dbReference type="PANTHER" id="PTHR23117">
    <property type="entry name" value="GUANYLATE KINASE-RELATED"/>
    <property type="match status" value="1"/>
</dbReference>
<evidence type="ECO:0000256" key="1">
    <source>
        <dbReference type="ARBA" id="ARBA00022614"/>
    </source>
</evidence>
<keyword evidence="6" id="KW-1185">Reference proteome</keyword>
<dbReference type="SUPFAM" id="SSF52058">
    <property type="entry name" value="L domain-like"/>
    <property type="match status" value="1"/>
</dbReference>
<feature type="non-terminal residue" evidence="7">
    <location>
        <position position="663"/>
    </location>
</feature>
<evidence type="ECO:0000256" key="4">
    <source>
        <dbReference type="SAM" id="MobiDB-lite"/>
    </source>
</evidence>
<dbReference type="Pfam" id="PF14580">
    <property type="entry name" value="LRR_9"/>
    <property type="match status" value="1"/>
</dbReference>
<dbReference type="InterPro" id="IPR025875">
    <property type="entry name" value="Leu-rich_rpt_4"/>
</dbReference>
<keyword evidence="1" id="KW-0433">Leucine-rich repeat</keyword>
<dbReference type="PROSITE" id="PS50052">
    <property type="entry name" value="GUANYLATE_KINASE_2"/>
    <property type="match status" value="1"/>
</dbReference>
<accession>A0ABM0MIJ7</accession>
<keyword evidence="2" id="KW-0808">Transferase</keyword>
<proteinExistence type="predicted"/>
<name>A0ABM0MIJ7_SACKO</name>
<dbReference type="Pfam" id="PF12799">
    <property type="entry name" value="LRR_4"/>
    <property type="match status" value="1"/>
</dbReference>
<dbReference type="InterPro" id="IPR008144">
    <property type="entry name" value="Guanylate_kin-like_dom"/>
</dbReference>
<dbReference type="InterPro" id="IPR032675">
    <property type="entry name" value="LRR_dom_sf"/>
</dbReference>
<dbReference type="SMART" id="SM00072">
    <property type="entry name" value="GuKc"/>
    <property type="match status" value="1"/>
</dbReference>
<dbReference type="InterPro" id="IPR001611">
    <property type="entry name" value="Leu-rich_rpt"/>
</dbReference>
<evidence type="ECO:0000259" key="5">
    <source>
        <dbReference type="PROSITE" id="PS50052"/>
    </source>
</evidence>
<keyword evidence="3" id="KW-0677">Repeat</keyword>
<dbReference type="Gene3D" id="3.40.50.300">
    <property type="entry name" value="P-loop containing nucleotide triphosphate hydrolases"/>
    <property type="match status" value="1"/>
</dbReference>
<dbReference type="InterPro" id="IPR027417">
    <property type="entry name" value="P-loop_NTPase"/>
</dbReference>
<dbReference type="Gene3D" id="3.80.10.10">
    <property type="entry name" value="Ribonuclease Inhibitor"/>
    <property type="match status" value="2"/>
</dbReference>
<evidence type="ECO:0000313" key="6">
    <source>
        <dbReference type="Proteomes" id="UP000694865"/>
    </source>
</evidence>
<reference evidence="7" key="1">
    <citation type="submission" date="2025-08" db="UniProtKB">
        <authorList>
            <consortium name="RefSeq"/>
        </authorList>
    </citation>
    <scope>IDENTIFICATION</scope>
    <source>
        <tissue evidence="7">Testes</tissue>
    </source>
</reference>
<gene>
    <name evidence="7" type="primary">LOC100375230</name>
</gene>
<evidence type="ECO:0000256" key="2">
    <source>
        <dbReference type="ARBA" id="ARBA00022679"/>
    </source>
</evidence>
<dbReference type="PROSITE" id="PS51450">
    <property type="entry name" value="LRR"/>
    <property type="match status" value="5"/>
</dbReference>
<feature type="compositionally biased region" description="Low complexity" evidence="4">
    <location>
        <begin position="576"/>
        <end position="591"/>
    </location>
</feature>
<feature type="compositionally biased region" description="Polar residues" evidence="4">
    <location>
        <begin position="592"/>
        <end position="607"/>
    </location>
</feature>